<evidence type="ECO:0000259" key="1">
    <source>
        <dbReference type="Pfam" id="PF08980"/>
    </source>
</evidence>
<reference evidence="2 3" key="1">
    <citation type="submission" date="2020-12" db="EMBL/GenBank/DDBJ databases">
        <title>Whole genome sequencing of Lactobacillus plantarum PC518.</title>
        <authorList>
            <person name="Guo Q."/>
        </authorList>
    </citation>
    <scope>NUCLEOTIDE SEQUENCE [LARGE SCALE GENOMIC DNA]</scope>
    <source>
        <strain evidence="2 3">PC518</strain>
    </source>
</reference>
<organism evidence="2 3">
    <name type="scientific">Lactiplantibacillus plantarum</name>
    <name type="common">Lactobacillus plantarum</name>
    <dbReference type="NCBI Taxonomy" id="1590"/>
    <lineage>
        <taxon>Bacteria</taxon>
        <taxon>Bacillati</taxon>
        <taxon>Bacillota</taxon>
        <taxon>Bacilli</taxon>
        <taxon>Lactobacillales</taxon>
        <taxon>Lactobacillaceae</taxon>
        <taxon>Lactiplantibacillus</taxon>
    </lineage>
</organism>
<dbReference type="InterPro" id="IPR015073">
    <property type="entry name" value="DUF1883"/>
</dbReference>
<evidence type="ECO:0000313" key="2">
    <source>
        <dbReference type="EMBL" id="QQM60002.1"/>
    </source>
</evidence>
<gene>
    <name evidence="2" type="ORF">JH395_09590</name>
</gene>
<protein>
    <submittedName>
        <fullName evidence="2">DUF1883 domain-containing protein</fullName>
    </submittedName>
</protein>
<accession>A0AAX1K7F9</accession>
<name>A0AAX1K7F9_LACPN</name>
<dbReference type="InterPro" id="IPR036488">
    <property type="entry name" value="DUF1883-like_sf"/>
</dbReference>
<dbReference type="Gene3D" id="4.10.1210.10">
    <property type="entry name" value="Atu1913-like"/>
    <property type="match status" value="1"/>
</dbReference>
<sequence length="84" mass="9562">MKIPYRDNPGGRLSVTVELKHAADVYLLDQANFNIRQSGNPNFTYYGGHYTRTPVRIAVSGSGRWYLIVNTGDSGENYRYSWSK</sequence>
<dbReference type="AlphaFoldDB" id="A0AAX1K7F9"/>
<evidence type="ECO:0000313" key="3">
    <source>
        <dbReference type="Proteomes" id="UP000595466"/>
    </source>
</evidence>
<dbReference type="RefSeq" id="WP_198073139.1">
    <property type="nucleotide sequence ID" value="NZ_CP065802.1"/>
</dbReference>
<proteinExistence type="predicted"/>
<dbReference type="Pfam" id="PF08980">
    <property type="entry name" value="DUF1883"/>
    <property type="match status" value="1"/>
</dbReference>
<feature type="domain" description="DUF1883" evidence="1">
    <location>
        <begin position="15"/>
        <end position="72"/>
    </location>
</feature>
<dbReference type="SUPFAM" id="SSF141099">
    <property type="entry name" value="Atu1913-like"/>
    <property type="match status" value="1"/>
</dbReference>
<dbReference type="EMBL" id="CP066817">
    <property type="protein sequence ID" value="QQM60002.1"/>
    <property type="molecule type" value="Genomic_DNA"/>
</dbReference>
<dbReference type="Proteomes" id="UP000595466">
    <property type="component" value="Chromosome"/>
</dbReference>